<dbReference type="RefSeq" id="WP_034572182.1">
    <property type="nucleotide sequence ID" value="NZ_JRMP02000012.1"/>
</dbReference>
<keyword evidence="1" id="KW-0732">Signal</keyword>
<evidence type="ECO:0000313" key="5">
    <source>
        <dbReference type="Proteomes" id="UP000477070"/>
    </source>
</evidence>
<reference evidence="3 4" key="1">
    <citation type="journal article" date="2014" name="Genome Announc.">
        <title>Draft genome sequences of eight enterohepatic helicobacter species isolated from both laboratory and wild rodents.</title>
        <authorList>
            <person name="Sheh A."/>
            <person name="Shen Z."/>
            <person name="Fox J.G."/>
        </authorList>
    </citation>
    <scope>NUCLEOTIDE SEQUENCE [LARGE SCALE GENOMIC DNA]</scope>
    <source>
        <strain evidence="3 4">MIT 97-6194</strain>
    </source>
</reference>
<accession>A0A347VQE3</accession>
<dbReference type="EMBL" id="QBIU01000002">
    <property type="protein sequence ID" value="MWV70181.1"/>
    <property type="molecule type" value="Genomic_DNA"/>
</dbReference>
<evidence type="ECO:0000313" key="3">
    <source>
        <dbReference type="EMBL" id="TLD93696.1"/>
    </source>
</evidence>
<reference evidence="2 5" key="4">
    <citation type="submission" date="2019-12" db="EMBL/GenBank/DDBJ databases">
        <title>Multi-Generational Helicobacter saguini Isolates.</title>
        <authorList>
            <person name="Mannion A."/>
            <person name="Shen Z."/>
            <person name="Fox J.G."/>
        </authorList>
    </citation>
    <scope>NUCLEOTIDE SEQUENCE [LARGE SCALE GENOMIC DNA]</scope>
    <source>
        <strain evidence="2">16-048</strain>
        <strain evidence="5">16-048 (F4)</strain>
    </source>
</reference>
<protein>
    <recommendedName>
        <fullName evidence="6">Outer membrane beta-barrel protein</fullName>
    </recommendedName>
</protein>
<dbReference type="AlphaFoldDB" id="A0A347VQE3"/>
<keyword evidence="4" id="KW-1185">Reference proteome</keyword>
<reference evidence="3" key="3">
    <citation type="submission" date="2018-04" db="EMBL/GenBank/DDBJ databases">
        <authorList>
            <person name="Sheh A."/>
            <person name="Shen Z."/>
            <person name="Mannion A.J."/>
            <person name="Fox J.G."/>
        </authorList>
    </citation>
    <scope>NUCLEOTIDE SEQUENCE</scope>
    <source>
        <strain evidence="3">MIT 97-6194</strain>
    </source>
</reference>
<reference evidence="3 4" key="2">
    <citation type="journal article" date="2016" name="Infect. Immun.">
        <title>Helicobacter saguini, a Novel Helicobacter Isolated from Cotton-Top Tamarins with Ulcerative Colitis, Has Proinflammatory Properties and Induces Typhlocolitis and Dysplasia in Gnotobiotic IL-10-/- Mice.</title>
        <authorList>
            <person name="Shen Z."/>
            <person name="Mannion A."/>
            <person name="Whary M.T."/>
            <person name="Muthupalani S."/>
            <person name="Sheh A."/>
            <person name="Feng Y."/>
            <person name="Gong G."/>
            <person name="Vandamme P."/>
            <person name="Holcombe H.R."/>
            <person name="Paster B.J."/>
            <person name="Fox J.G."/>
        </authorList>
    </citation>
    <scope>NUCLEOTIDE SEQUENCE [LARGE SCALE GENOMIC DNA]</scope>
    <source>
        <strain evidence="3 4">MIT 97-6194</strain>
    </source>
</reference>
<evidence type="ECO:0000313" key="2">
    <source>
        <dbReference type="EMBL" id="MWV70181.1"/>
    </source>
</evidence>
<feature type="chain" id="PRO_5036063082" description="Outer membrane beta-barrel protein" evidence="1">
    <location>
        <begin position="21"/>
        <end position="314"/>
    </location>
</feature>
<dbReference type="EMBL" id="JRMP02000012">
    <property type="protein sequence ID" value="TLD93696.1"/>
    <property type="molecule type" value="Genomic_DNA"/>
</dbReference>
<dbReference type="Proteomes" id="UP000029714">
    <property type="component" value="Unassembled WGS sequence"/>
</dbReference>
<comment type="caution">
    <text evidence="3">The sequence shown here is derived from an EMBL/GenBank/DDBJ whole genome shotgun (WGS) entry which is preliminary data.</text>
</comment>
<evidence type="ECO:0000256" key="1">
    <source>
        <dbReference type="SAM" id="SignalP"/>
    </source>
</evidence>
<proteinExistence type="predicted"/>
<feature type="signal peptide" evidence="1">
    <location>
        <begin position="1"/>
        <end position="20"/>
    </location>
</feature>
<name>A0A347VQE3_9HELI</name>
<organism evidence="3 4">
    <name type="scientific">Helicobacter saguini</name>
    <dbReference type="NCBI Taxonomy" id="1548018"/>
    <lineage>
        <taxon>Bacteria</taxon>
        <taxon>Pseudomonadati</taxon>
        <taxon>Campylobacterota</taxon>
        <taxon>Epsilonproteobacteria</taxon>
        <taxon>Campylobacterales</taxon>
        <taxon>Helicobacteraceae</taxon>
        <taxon>Helicobacter</taxon>
    </lineage>
</organism>
<gene>
    <name evidence="2" type="ORF">DCO61_09265</name>
    <name evidence="3" type="ORF">LS64_007835</name>
</gene>
<evidence type="ECO:0008006" key="6">
    <source>
        <dbReference type="Google" id="ProtNLM"/>
    </source>
</evidence>
<dbReference type="Proteomes" id="UP000477070">
    <property type="component" value="Unassembled WGS sequence"/>
</dbReference>
<sequence length="314" mass="35246">MRFFIFLVLFPFVYFAYAEAVNDKLDSIESKPHNKNISNTQNTESAKQNNYNINLISKNQSNQNSPDFKDMIASNTKESAKIESSVITKETTESKTQEIEYKKGRKFGLSFIIGLSGGWGGGNANIAPFTYQVTQNNQTMNTTITAAPKNKDDGLEMDATMIVRSGLLFRFDSGLCLQLSLLYSQHEGKIDGGYLTCTYNNASCYTNDIRNITLSHKQVGVDFRAGWAVPEFIRGIVYVGGGALFDVGSTMRVVGWNGFTQDIKNAYPFWELGYTINLARFMYIEMSYRHILDISNDKTWATLGSFNLGFGFEI</sequence>
<evidence type="ECO:0000313" key="4">
    <source>
        <dbReference type="Proteomes" id="UP000029714"/>
    </source>
</evidence>